<proteinExistence type="predicted"/>
<keyword evidence="2" id="KW-1185">Reference proteome</keyword>
<accession>A0AAU9Y106</accession>
<dbReference type="Proteomes" id="UP001159428">
    <property type="component" value="Unassembled WGS sequence"/>
</dbReference>
<reference evidence="1 2" key="1">
    <citation type="submission" date="2022-05" db="EMBL/GenBank/DDBJ databases">
        <authorList>
            <consortium name="Genoscope - CEA"/>
            <person name="William W."/>
        </authorList>
    </citation>
    <scope>NUCLEOTIDE SEQUENCE [LARGE SCALE GENOMIC DNA]</scope>
</reference>
<gene>
    <name evidence="1" type="ORF">PMEA_00035748</name>
</gene>
<dbReference type="EMBL" id="CALNXJ010000097">
    <property type="protein sequence ID" value="CAH3163861.1"/>
    <property type="molecule type" value="Genomic_DNA"/>
</dbReference>
<organism evidence="1 2">
    <name type="scientific">Pocillopora meandrina</name>
    <dbReference type="NCBI Taxonomy" id="46732"/>
    <lineage>
        <taxon>Eukaryota</taxon>
        <taxon>Metazoa</taxon>
        <taxon>Cnidaria</taxon>
        <taxon>Anthozoa</taxon>
        <taxon>Hexacorallia</taxon>
        <taxon>Scleractinia</taxon>
        <taxon>Astrocoeniina</taxon>
        <taxon>Pocilloporidae</taxon>
        <taxon>Pocillopora</taxon>
    </lineage>
</organism>
<dbReference type="AlphaFoldDB" id="A0AAU9Y106"/>
<comment type="caution">
    <text evidence="1">The sequence shown here is derived from an EMBL/GenBank/DDBJ whole genome shotgun (WGS) entry which is preliminary data.</text>
</comment>
<sequence>MDLAIDPKTGNRRDRTTIRELLQMRACDKTPDMDTRARLIREGLFEKLWLEKQDMILCNRSLVTVAVLVAGSGLPVGSPPYILAYPGITPVRKGGATGDI</sequence>
<protein>
    <submittedName>
        <fullName evidence="1">Uncharacterized protein</fullName>
    </submittedName>
</protein>
<name>A0AAU9Y106_9CNID</name>
<evidence type="ECO:0000313" key="1">
    <source>
        <dbReference type="EMBL" id="CAH3163861.1"/>
    </source>
</evidence>
<evidence type="ECO:0000313" key="2">
    <source>
        <dbReference type="Proteomes" id="UP001159428"/>
    </source>
</evidence>